<dbReference type="GO" id="GO:0030410">
    <property type="term" value="F:nicotianamine synthase activity"/>
    <property type="evidence" value="ECO:0007669"/>
    <property type="project" value="UniProtKB-UniRule"/>
</dbReference>
<keyword evidence="3" id="KW-1185">Reference proteome</keyword>
<keyword evidence="1" id="KW-0949">S-adenosyl-L-methionine</keyword>
<protein>
    <recommendedName>
        <fullName evidence="1">Nicotianamine synthase</fullName>
        <ecNumber evidence="1">2.5.1.43</ecNumber>
    </recommendedName>
</protein>
<dbReference type="InterPro" id="IPR004298">
    <property type="entry name" value="Nicotian_synth"/>
</dbReference>
<evidence type="ECO:0000313" key="2">
    <source>
        <dbReference type="EMBL" id="DAD28848.1"/>
    </source>
</evidence>
<dbReference type="EC" id="2.5.1.43" evidence="1"/>
<evidence type="ECO:0000256" key="1">
    <source>
        <dbReference type="RuleBase" id="RU368095"/>
    </source>
</evidence>
<gene>
    <name evidence="2" type="ORF">HUJ06_030316</name>
</gene>
<dbReference type="EMBL" id="DUZY01000002">
    <property type="protein sequence ID" value="DAD28848.1"/>
    <property type="molecule type" value="Genomic_DNA"/>
</dbReference>
<comment type="similarity">
    <text evidence="1">Belongs to the nicotianamine synthase (NAS)-like family.</text>
</comment>
<evidence type="ECO:0000313" key="3">
    <source>
        <dbReference type="Proteomes" id="UP000607653"/>
    </source>
</evidence>
<reference evidence="2 3" key="1">
    <citation type="journal article" date="2020" name="Mol. Biol. Evol.">
        <title>Distinct Expression and Methylation Patterns for Genes with Different Fates following a Single Whole-Genome Duplication in Flowering Plants.</title>
        <authorList>
            <person name="Shi T."/>
            <person name="Rahmani R.S."/>
            <person name="Gugger P.F."/>
            <person name="Wang M."/>
            <person name="Li H."/>
            <person name="Zhang Y."/>
            <person name="Li Z."/>
            <person name="Wang Q."/>
            <person name="Van de Peer Y."/>
            <person name="Marchal K."/>
            <person name="Chen J."/>
        </authorList>
    </citation>
    <scope>NUCLEOTIDE SEQUENCE [LARGE SCALE GENOMIC DNA]</scope>
    <source>
        <tissue evidence="2">Leaf</tissue>
    </source>
</reference>
<accession>A0A822YHA3</accession>
<dbReference type="GO" id="GO:0030418">
    <property type="term" value="P:nicotianamine biosynthetic process"/>
    <property type="evidence" value="ECO:0007669"/>
    <property type="project" value="UniProtKB-UniRule"/>
</dbReference>
<dbReference type="Pfam" id="PF03059">
    <property type="entry name" value="NAS"/>
    <property type="match status" value="1"/>
</dbReference>
<name>A0A822YHA3_NELNU</name>
<keyword evidence="1" id="KW-0808">Transferase</keyword>
<proteinExistence type="inferred from homology"/>
<organism evidence="2 3">
    <name type="scientific">Nelumbo nucifera</name>
    <name type="common">Sacred lotus</name>
    <dbReference type="NCBI Taxonomy" id="4432"/>
    <lineage>
        <taxon>Eukaryota</taxon>
        <taxon>Viridiplantae</taxon>
        <taxon>Streptophyta</taxon>
        <taxon>Embryophyta</taxon>
        <taxon>Tracheophyta</taxon>
        <taxon>Spermatophyta</taxon>
        <taxon>Magnoliopsida</taxon>
        <taxon>Proteales</taxon>
        <taxon>Nelumbonaceae</taxon>
        <taxon>Nelumbo</taxon>
    </lineage>
</organism>
<dbReference type="Proteomes" id="UP000607653">
    <property type="component" value="Unassembled WGS sequence"/>
</dbReference>
<comment type="caution">
    <text evidence="2">The sequence shown here is derived from an EMBL/GenBank/DDBJ whole genome shotgun (WGS) entry which is preliminary data.</text>
</comment>
<comment type="function">
    <text evidence="1">Synthesizes nicotianamine, a polyamine which serves as a sensor for the physiological iron status within the plant, and/or might be involved in the transport of iron.</text>
</comment>
<sequence>MFFHTSTDVLNVFNSLRNYDVVFLEALVGMGKVGKTRIINHPSQAKPSLM</sequence>
<dbReference type="AlphaFoldDB" id="A0A822YHA3"/>
<comment type="catalytic activity">
    <reaction evidence="1">
        <text>3 S-adenosyl-L-methionine = nicotianamine + 3 S-methyl-5'-thioadenosine + 3 H(+)</text>
        <dbReference type="Rhea" id="RHEA:16481"/>
        <dbReference type="ChEBI" id="CHEBI:15378"/>
        <dbReference type="ChEBI" id="CHEBI:17509"/>
        <dbReference type="ChEBI" id="CHEBI:58249"/>
        <dbReference type="ChEBI" id="CHEBI:59789"/>
        <dbReference type="EC" id="2.5.1.43"/>
    </reaction>
</comment>